<feature type="compositionally biased region" description="Polar residues" evidence="6">
    <location>
        <begin position="527"/>
        <end position="536"/>
    </location>
</feature>
<feature type="region of interest" description="Disordered" evidence="6">
    <location>
        <begin position="229"/>
        <end position="281"/>
    </location>
</feature>
<feature type="domain" description="TOG" evidence="7">
    <location>
        <begin position="307"/>
        <end position="537"/>
    </location>
</feature>
<dbReference type="GO" id="GO:0000776">
    <property type="term" value="C:kinetochore"/>
    <property type="evidence" value="ECO:0000318"/>
    <property type="project" value="GO_Central"/>
</dbReference>
<dbReference type="InParanoid" id="A0A7M7N0F2"/>
<dbReference type="OMA" id="VCSDDKH"/>
<feature type="region of interest" description="Disordered" evidence="6">
    <location>
        <begin position="1176"/>
        <end position="1324"/>
    </location>
</feature>
<dbReference type="GO" id="GO:0008017">
    <property type="term" value="F:microtubule binding"/>
    <property type="evidence" value="ECO:0000318"/>
    <property type="project" value="GO_Central"/>
</dbReference>
<dbReference type="GO" id="GO:0090307">
    <property type="term" value="P:mitotic spindle assembly"/>
    <property type="evidence" value="ECO:0000318"/>
    <property type="project" value="GO_Central"/>
</dbReference>
<reference evidence="8" key="2">
    <citation type="submission" date="2021-01" db="UniProtKB">
        <authorList>
            <consortium name="EnsemblMetazoa"/>
        </authorList>
    </citation>
    <scope>IDENTIFICATION</scope>
</reference>
<comment type="subcellular location">
    <subcellularLocation>
        <location evidence="1">Cytoplasm</location>
        <location evidence="1">Cytoskeleton</location>
    </subcellularLocation>
</comment>
<evidence type="ECO:0000313" key="8">
    <source>
        <dbReference type="EnsemblMetazoa" id="XP_030829288"/>
    </source>
</evidence>
<keyword evidence="2" id="KW-0963">Cytoplasm</keyword>
<feature type="region of interest" description="Disordered" evidence="6">
    <location>
        <begin position="525"/>
        <end position="553"/>
    </location>
</feature>
<feature type="region of interest" description="Disordered" evidence="6">
    <location>
        <begin position="1072"/>
        <end position="1107"/>
    </location>
</feature>
<dbReference type="CTD" id="23332"/>
<feature type="region of interest" description="Disordered" evidence="6">
    <location>
        <begin position="567"/>
        <end position="595"/>
    </location>
</feature>
<dbReference type="Proteomes" id="UP000007110">
    <property type="component" value="Unassembled WGS sequence"/>
</dbReference>
<dbReference type="GO" id="GO:0072686">
    <property type="term" value="C:mitotic spindle"/>
    <property type="evidence" value="ECO:0000318"/>
    <property type="project" value="GO_Central"/>
</dbReference>
<feature type="domain" description="TOG" evidence="7">
    <location>
        <begin position="1336"/>
        <end position="1572"/>
    </location>
</feature>
<sequence length="1588" mass="175842">MAGKTLDDIFNDVLKQDTTSKFQASEDLQNYLQDNENSMHCDNMDRLVDALAGWVNSSNFKISLCGLECLLLLVDRIGEKFKNHIGTVLPAALDRLGDSKEQVREHSQALIQKLMSPASAPQFVFERLMKGFSHKGWRVREEVLLCLMQTINVFGANSLLLNKIVPSICKLLGDPNSQVRDTAINTLVEIYRHVGEKVRIDLGKKGIPSSRLSIIYAKFDDVKRSGQMLVQPEQSAPAKPSASQDETDSKPAAAQKTAPAKRPTTSTTQRKSISRPSTGASSGAVDEALFQASYEDVPSVSIFTTKQLEDDLSKMSTILNNDKADWELRVTALKKLRAFIIAGAAEYECFGQSLRQMEEALIMSVKDLRSTVLREACITLAFLSIRLRRQFDHAAEAVLPHLFTHIQNSVKIMATSGIVAIDVIIRHTHSPRLISIMKSNATSKSTAIRKQTFQYINTVLNVWDTHTLERHANLLSEAIHKGIEDADSEARAISRKAFWKFSEHFKSHADKLFNNLDPSKQKMLQGELSQASSCTSLDGRPLSRSATASSHENLRLARDYNTVTASLPRRSVASRSNRASESFRTRADKPALLNQRSSSEINLAAASRARSRYSSAGQRAASGAAARISRSKSTSRESLAATPRGSSLLQTPNGRAGRTRSRIGISQSQPGSRSNSRSSSPSTVSSRYSNIQTNGRTRRKSGIPVPRSQGASREASPSRYGYASARERRQSGSSLGPAQREPKEKQNIMAQRVLVPGQDAEAALADALISAQRALRSNYGFSYDSDYTDNLAQKVMLKKRYDNNFSDDESDASSVCSVGSYGSGPAKIIEDVPEVLNKMASPAWSERKEGLIGLQYTLHSNRALSRSEIKRVTELFSRMFADPSSKTFSLFLETLGEFIIVHKAELLDWLFVLITRLLQKMGSDLLGSVLNKVQRTLEIVRESFPYEIQFRILTKYIMDQTQTPNMKTKVAMLRFMESLTDVMDPADFSNSAETRLAVSRIIGWTKEAKSPEVRRASQAVLIALFELNTPEFSMMLSVLPKTYQEGATKLLRNDLRIASSIDDEITAQEYRSKASPRSVLKASPRSTGSSPRGSYASNGPPDTEFLNSEDIYDSLRRTTAEIQNYMHSSRDDLDHVAVTKDTRVDSDEVLPDLVPGIRVDSPEGKVKEYLEYRMVSDPDSMLSPPPITHSRSFGDYRSVSGARSPTPQKKFHAASSSSQAESRSKGRPRLKIPSADGRGSRTQSPAAQNRARARSSSPSPPALANQCFTDYDSSSPTPPVFSPDALSEPVYNPLPMPTNALYRESASPVSSRKNPPSSRGIADTMGRMTVTDGNYEDETFPEVDHQDILVPLLTELSNHNGRFEERKNAMMQLIRLTRSESLSLWDDHFKTVLLLMLETLGDVESSIRAMALRVLREILRNQPDRFKDYAELTILKILEAHRDPHSEVVRQAEETSATLAISIAPSQCVRVLCPIIQTADCPINQAAIKMLTKVVELMSEADVLEILPEVIVVLLKSYDHTESSVRKASVFCLVAIYNIIGDKLKEKLADLPGSKMKLLNLYIKRAQAEKEAQTPSPSSPSALSTGSR</sequence>
<dbReference type="GO" id="GO:0005815">
    <property type="term" value="C:microtubule organizing center"/>
    <property type="evidence" value="ECO:0000318"/>
    <property type="project" value="GO_Central"/>
</dbReference>
<dbReference type="GO" id="GO:0005881">
    <property type="term" value="C:cytoplasmic microtubule"/>
    <property type="evidence" value="ECO:0000318"/>
    <property type="project" value="GO_Central"/>
</dbReference>
<evidence type="ECO:0000256" key="6">
    <source>
        <dbReference type="SAM" id="MobiDB-lite"/>
    </source>
</evidence>
<dbReference type="InterPro" id="IPR048491">
    <property type="entry name" value="XMAP215_CLASP_TOG"/>
</dbReference>
<feature type="compositionally biased region" description="Low complexity" evidence="6">
    <location>
        <begin position="1083"/>
        <end position="1094"/>
    </location>
</feature>
<name>A0A7M7N0F2_STRPU</name>
<dbReference type="InterPro" id="IPR011989">
    <property type="entry name" value="ARM-like"/>
</dbReference>
<dbReference type="PANTHER" id="PTHR21567:SF9">
    <property type="entry name" value="CLIP-ASSOCIATING PROTEIN"/>
    <property type="match status" value="1"/>
</dbReference>
<organism evidence="8 9">
    <name type="scientific">Strongylocentrotus purpuratus</name>
    <name type="common">Purple sea urchin</name>
    <dbReference type="NCBI Taxonomy" id="7668"/>
    <lineage>
        <taxon>Eukaryota</taxon>
        <taxon>Metazoa</taxon>
        <taxon>Echinodermata</taxon>
        <taxon>Eleutherozoa</taxon>
        <taxon>Echinozoa</taxon>
        <taxon>Echinoidea</taxon>
        <taxon>Euechinoidea</taxon>
        <taxon>Echinacea</taxon>
        <taxon>Camarodonta</taxon>
        <taxon>Echinidea</taxon>
        <taxon>Strongylocentrotidae</taxon>
        <taxon>Strongylocentrotus</taxon>
    </lineage>
</organism>
<protein>
    <recommendedName>
        <fullName evidence="7">TOG domain-containing protein</fullName>
    </recommendedName>
</protein>
<evidence type="ECO:0000256" key="3">
    <source>
        <dbReference type="ARBA" id="ARBA00022737"/>
    </source>
</evidence>
<keyword evidence="9" id="KW-1185">Reference proteome</keyword>
<feature type="compositionally biased region" description="Polar residues" evidence="6">
    <location>
        <begin position="1307"/>
        <end position="1317"/>
    </location>
</feature>
<evidence type="ECO:0000256" key="4">
    <source>
        <dbReference type="ARBA" id="ARBA00023212"/>
    </source>
</evidence>
<feature type="compositionally biased region" description="Low complexity" evidence="6">
    <location>
        <begin position="614"/>
        <end position="632"/>
    </location>
</feature>
<evidence type="ECO:0000313" key="9">
    <source>
        <dbReference type="Proteomes" id="UP000007110"/>
    </source>
</evidence>
<dbReference type="PANTHER" id="PTHR21567">
    <property type="entry name" value="CLASP"/>
    <property type="match status" value="1"/>
</dbReference>
<reference evidence="9" key="1">
    <citation type="submission" date="2015-02" db="EMBL/GenBank/DDBJ databases">
        <title>Genome sequencing for Strongylocentrotus purpuratus.</title>
        <authorList>
            <person name="Murali S."/>
            <person name="Liu Y."/>
            <person name="Vee V."/>
            <person name="English A."/>
            <person name="Wang M."/>
            <person name="Skinner E."/>
            <person name="Han Y."/>
            <person name="Muzny D.M."/>
            <person name="Worley K.C."/>
            <person name="Gibbs R.A."/>
        </authorList>
    </citation>
    <scope>NUCLEOTIDE SEQUENCE</scope>
</reference>
<feature type="compositionally biased region" description="Polar residues" evidence="6">
    <location>
        <begin position="644"/>
        <end position="653"/>
    </location>
</feature>
<dbReference type="InterPro" id="IPR034085">
    <property type="entry name" value="TOG"/>
</dbReference>
<feature type="region of interest" description="Disordered" evidence="6">
    <location>
        <begin position="1568"/>
        <end position="1588"/>
    </location>
</feature>
<evidence type="ECO:0000256" key="5">
    <source>
        <dbReference type="PROSITE-ProRule" id="PRU00103"/>
    </source>
</evidence>
<dbReference type="GO" id="GO:0005876">
    <property type="term" value="C:spindle microtubule"/>
    <property type="evidence" value="ECO:0000318"/>
    <property type="project" value="GO_Central"/>
</dbReference>
<evidence type="ECO:0000256" key="1">
    <source>
        <dbReference type="ARBA" id="ARBA00004245"/>
    </source>
</evidence>
<feature type="domain" description="TOG" evidence="7">
    <location>
        <begin position="8"/>
        <end position="228"/>
    </location>
</feature>
<dbReference type="GO" id="GO:0040001">
    <property type="term" value="P:establishment of mitotic spindle localization"/>
    <property type="evidence" value="ECO:0000318"/>
    <property type="project" value="GO_Central"/>
</dbReference>
<feature type="region of interest" description="Disordered" evidence="6">
    <location>
        <begin position="614"/>
        <end position="745"/>
    </location>
</feature>
<dbReference type="KEGG" id="spu:581599"/>
<evidence type="ECO:0000259" key="7">
    <source>
        <dbReference type="SMART" id="SM01349"/>
    </source>
</evidence>
<dbReference type="Pfam" id="PF12348">
    <property type="entry name" value="CLASP_N"/>
    <property type="match status" value="1"/>
</dbReference>
<feature type="compositionally biased region" description="Low complexity" evidence="6">
    <location>
        <begin position="666"/>
        <end position="689"/>
    </location>
</feature>
<keyword evidence="4" id="KW-0206">Cytoskeleton</keyword>
<dbReference type="InterPro" id="IPR024395">
    <property type="entry name" value="CLASP_N_dom"/>
</dbReference>
<feature type="compositionally biased region" description="Polar residues" evidence="6">
    <location>
        <begin position="266"/>
        <end position="281"/>
    </location>
</feature>
<evidence type="ECO:0000256" key="2">
    <source>
        <dbReference type="ARBA" id="ARBA00022490"/>
    </source>
</evidence>
<feature type="repeat" description="HEAT" evidence="5">
    <location>
        <begin position="164"/>
        <end position="202"/>
    </location>
</feature>
<dbReference type="SUPFAM" id="SSF48371">
    <property type="entry name" value="ARM repeat"/>
    <property type="match status" value="2"/>
</dbReference>
<feature type="compositionally biased region" description="Low complexity" evidence="6">
    <location>
        <begin position="569"/>
        <end position="580"/>
    </location>
</feature>
<dbReference type="SMART" id="SM01349">
    <property type="entry name" value="TOG"/>
    <property type="match status" value="3"/>
</dbReference>
<dbReference type="InterPro" id="IPR016024">
    <property type="entry name" value="ARM-type_fold"/>
</dbReference>
<dbReference type="InterPro" id="IPR021133">
    <property type="entry name" value="HEAT_type_2"/>
</dbReference>
<dbReference type="FunCoup" id="A0A7M7N0F2">
    <property type="interactions" value="1137"/>
</dbReference>
<dbReference type="GO" id="GO:0045180">
    <property type="term" value="C:basal cortex"/>
    <property type="evidence" value="ECO:0000318"/>
    <property type="project" value="GO_Central"/>
</dbReference>
<accession>A0A7M7N0F2</accession>
<keyword evidence="3" id="KW-0677">Repeat</keyword>
<feature type="compositionally biased region" description="Low complexity" evidence="6">
    <location>
        <begin position="250"/>
        <end position="265"/>
    </location>
</feature>
<dbReference type="Gene3D" id="1.25.10.10">
    <property type="entry name" value="Leucine-rich Repeat Variant"/>
    <property type="match status" value="4"/>
</dbReference>
<dbReference type="GO" id="GO:1902903">
    <property type="term" value="P:regulation of supramolecular fiber organization"/>
    <property type="evidence" value="ECO:0007669"/>
    <property type="project" value="UniProtKB-ARBA"/>
</dbReference>
<dbReference type="EnsemblMetazoa" id="XM_030973428">
    <property type="protein sequence ID" value="XP_030829288"/>
    <property type="gene ID" value="LOC581599"/>
</dbReference>
<dbReference type="GO" id="GO:0031110">
    <property type="term" value="P:regulation of microtubule polymerization or depolymerization"/>
    <property type="evidence" value="ECO:0007669"/>
    <property type="project" value="UniProtKB-ARBA"/>
</dbReference>
<dbReference type="RefSeq" id="XP_030829288.1">
    <property type="nucleotide sequence ID" value="XM_030973428.1"/>
</dbReference>
<dbReference type="Pfam" id="PF21041">
    <property type="entry name" value="XMAP215_CLASP_TOG"/>
    <property type="match status" value="1"/>
</dbReference>
<proteinExistence type="predicted"/>
<dbReference type="GeneID" id="581599"/>
<dbReference type="PROSITE" id="PS50077">
    <property type="entry name" value="HEAT_REPEAT"/>
    <property type="match status" value="1"/>
</dbReference>
<feature type="compositionally biased region" description="Low complexity" evidence="6">
    <location>
        <begin position="1243"/>
        <end position="1266"/>
    </location>
</feature>